<protein>
    <submittedName>
        <fullName evidence="3">DUF1835 domain-containing protein</fullName>
    </submittedName>
</protein>
<dbReference type="RefSeq" id="WP_126408629.1">
    <property type="nucleotide sequence ID" value="NZ_RXNT01000007.1"/>
</dbReference>
<evidence type="ECO:0000313" key="3">
    <source>
        <dbReference type="EMBL" id="RTR31930.1"/>
    </source>
</evidence>
<gene>
    <name evidence="3" type="ORF">EKG37_10550</name>
</gene>
<organism evidence="3 4">
    <name type="scientific">Bacillus yapensis</name>
    <dbReference type="NCBI Taxonomy" id="2492960"/>
    <lineage>
        <taxon>Bacteria</taxon>
        <taxon>Bacillati</taxon>
        <taxon>Bacillota</taxon>
        <taxon>Bacilli</taxon>
        <taxon>Bacillales</taxon>
        <taxon>Bacillaceae</taxon>
        <taxon>Bacillus</taxon>
    </lineage>
</organism>
<dbReference type="OrthoDB" id="343110at2"/>
<comment type="caution">
    <text evidence="3">The sequence shown here is derived from an EMBL/GenBank/DDBJ whole genome shotgun (WGS) entry which is preliminary data.</text>
</comment>
<feature type="domain" description="DUF3658" evidence="2">
    <location>
        <begin position="161"/>
        <end position="270"/>
    </location>
</feature>
<dbReference type="Pfam" id="PF12395">
    <property type="entry name" value="DUF3658"/>
    <property type="match status" value="1"/>
</dbReference>
<dbReference type="EMBL" id="RXNT01000007">
    <property type="protein sequence ID" value="RTR31930.1"/>
    <property type="molecule type" value="Genomic_DNA"/>
</dbReference>
<evidence type="ECO:0000259" key="1">
    <source>
        <dbReference type="Pfam" id="PF08874"/>
    </source>
</evidence>
<dbReference type="AlphaFoldDB" id="A0A3S0IBN3"/>
<feature type="domain" description="DUF1835" evidence="1">
    <location>
        <begin position="3"/>
        <end position="124"/>
    </location>
</feature>
<dbReference type="Pfam" id="PF08874">
    <property type="entry name" value="DUF1835"/>
    <property type="match status" value="1"/>
</dbReference>
<evidence type="ECO:0000313" key="4">
    <source>
        <dbReference type="Proteomes" id="UP000271374"/>
    </source>
</evidence>
<sequence>MSHILFDALASGSLSWVLREKGLDKKERVISFWDTFSIGQIYELHEKKGRESRFDWMKKCLSDENGELYEFEQQFTKTIQQINTLPDGAHITIWTSENAHEQTGLRFVVYLLKDKNIDITMVNTAQAYEDLFQVKKVKYTPLNTGEILPEKLQSIFEQGHGKYLTDHDREALEKEWLTLSANQETLRIWRNGRIHSVPDDYYDEFIISKAKKLHSKQKTKDFMKSARLIGEVLGYLDQYVGDVFLEYRLRKLIEKGVFVKEGSLEAMRYYSIKLV</sequence>
<proteinExistence type="predicted"/>
<evidence type="ECO:0000259" key="2">
    <source>
        <dbReference type="Pfam" id="PF12395"/>
    </source>
</evidence>
<keyword evidence="4" id="KW-1185">Reference proteome</keyword>
<dbReference type="InterPro" id="IPR022123">
    <property type="entry name" value="DUF3658"/>
</dbReference>
<dbReference type="InterPro" id="IPR014973">
    <property type="entry name" value="DUF1835"/>
</dbReference>
<reference evidence="3 4" key="1">
    <citation type="submission" date="2018-12" db="EMBL/GenBank/DDBJ databases">
        <title>Bacillus yapensis draft genome sequence.</title>
        <authorList>
            <person name="Yu L."/>
            <person name="Xu X."/>
            <person name="Tang X."/>
        </authorList>
    </citation>
    <scope>NUCLEOTIDE SEQUENCE [LARGE SCALE GENOMIC DNA]</scope>
    <source>
        <strain evidence="3 4">XXST-01</strain>
    </source>
</reference>
<accession>A0A3S0IBN3</accession>
<dbReference type="Proteomes" id="UP000271374">
    <property type="component" value="Unassembled WGS sequence"/>
</dbReference>
<name>A0A3S0IBN3_9BACI</name>